<evidence type="ECO:0000256" key="4">
    <source>
        <dbReference type="SAM" id="SignalP"/>
    </source>
</evidence>
<dbReference type="RefSeq" id="WP_216631966.1">
    <property type="nucleotide sequence ID" value="NZ_JAHLQN010000001.1"/>
</dbReference>
<dbReference type="PANTHER" id="PTHR30290">
    <property type="entry name" value="PERIPLASMIC BINDING COMPONENT OF ABC TRANSPORTER"/>
    <property type="match status" value="1"/>
</dbReference>
<comment type="caution">
    <text evidence="6">The sequence shown here is derived from an EMBL/GenBank/DDBJ whole genome shotgun (WGS) entry which is preliminary data.</text>
</comment>
<feature type="chain" id="PRO_5046976981" evidence="4">
    <location>
        <begin position="25"/>
        <end position="526"/>
    </location>
</feature>
<dbReference type="Proteomes" id="UP000787672">
    <property type="component" value="Unassembled WGS sequence"/>
</dbReference>
<organism evidence="6 7">
    <name type="scientific">Dysosmobacter acutus</name>
    <dbReference type="NCBI Taxonomy" id="2841504"/>
    <lineage>
        <taxon>Bacteria</taxon>
        <taxon>Bacillati</taxon>
        <taxon>Bacillota</taxon>
        <taxon>Clostridia</taxon>
        <taxon>Eubacteriales</taxon>
        <taxon>Oscillospiraceae</taxon>
        <taxon>Dysosmobacter</taxon>
    </lineage>
</organism>
<gene>
    <name evidence="6" type="ORF">KQI82_06075</name>
</gene>
<dbReference type="InterPro" id="IPR000914">
    <property type="entry name" value="SBP_5_dom"/>
</dbReference>
<dbReference type="InterPro" id="IPR030678">
    <property type="entry name" value="Peptide/Ni-bd"/>
</dbReference>
<reference evidence="6 7" key="1">
    <citation type="submission" date="2021-06" db="EMBL/GenBank/DDBJ databases">
        <authorList>
            <person name="Sun Q."/>
            <person name="Li D."/>
        </authorList>
    </citation>
    <scope>NUCLEOTIDE SEQUENCE [LARGE SCALE GENOMIC DNA]</scope>
    <source>
        <strain evidence="6 7">MSJ-2</strain>
    </source>
</reference>
<name>A0ABS6FAW3_9FIRM</name>
<keyword evidence="2" id="KW-0813">Transport</keyword>
<dbReference type="Pfam" id="PF00496">
    <property type="entry name" value="SBP_bac_5"/>
    <property type="match status" value="1"/>
</dbReference>
<protein>
    <submittedName>
        <fullName evidence="6">ABC transporter substrate-binding protein</fullName>
    </submittedName>
</protein>
<keyword evidence="7" id="KW-1185">Reference proteome</keyword>
<dbReference type="EMBL" id="JAHLQN010000001">
    <property type="protein sequence ID" value="MBU5626485.1"/>
    <property type="molecule type" value="Genomic_DNA"/>
</dbReference>
<dbReference type="InterPro" id="IPR039424">
    <property type="entry name" value="SBP_5"/>
</dbReference>
<comment type="similarity">
    <text evidence="1">Belongs to the bacterial solute-binding protein 5 family.</text>
</comment>
<evidence type="ECO:0000313" key="6">
    <source>
        <dbReference type="EMBL" id="MBU5626485.1"/>
    </source>
</evidence>
<dbReference type="PIRSF" id="PIRSF002741">
    <property type="entry name" value="MppA"/>
    <property type="match status" value="1"/>
</dbReference>
<evidence type="ECO:0000256" key="2">
    <source>
        <dbReference type="ARBA" id="ARBA00022448"/>
    </source>
</evidence>
<dbReference type="PANTHER" id="PTHR30290:SF9">
    <property type="entry name" value="OLIGOPEPTIDE-BINDING PROTEIN APPA"/>
    <property type="match status" value="1"/>
</dbReference>
<sequence>MKRNLRFMRLLCASMAIVMMLSLAGCGQTGGDASQPQGSGEGEAETVSSKDEMVVACYGAVQSMFPGNDSKLPGAQMHVNLYDTLVTMGKDGTILPLLAESWEQLSDTTYRFHLRKGVKFHNGDELKASDVVFSLTTLKETPGAKSNAAQFDADHFVVEDDYTVVLATTEPFAPFLPILCHATMSIFQQSFYEEHEAAGDLDLVENGTGPFKLVEWNEGENIIVERFDDYFDGPAKVRTINFRYIPEVSTRLMELEAGGVDLIQEVSGTIMEDIKANPDLKLWTCSGVNTSYLALNFDKISDTKVREAIAHSIDNETLCSVCLLGAAEPLDNYLPDTVPGAYDTGGYSYDPELSKQLFAEAGYPDGYELELSFYTSADNRRMGEFLQNMMAESGITVKLNEMDSSAYTPMLNAREQTAAILTTVCTLRDPHQTLGKLYSDLVGSGGNRVNYVDPDLDAMLDEAAAENDAEKRVELYADIQQYLYDRVVYIPLYNMMTMTATTAKIRGFDLVLPTNYQKYNNVYFVD</sequence>
<evidence type="ECO:0000256" key="1">
    <source>
        <dbReference type="ARBA" id="ARBA00005695"/>
    </source>
</evidence>
<dbReference type="PROSITE" id="PS51257">
    <property type="entry name" value="PROKAR_LIPOPROTEIN"/>
    <property type="match status" value="1"/>
</dbReference>
<accession>A0ABS6FAW3</accession>
<feature type="domain" description="Solute-binding protein family 5" evidence="5">
    <location>
        <begin position="94"/>
        <end position="439"/>
    </location>
</feature>
<dbReference type="CDD" id="cd00995">
    <property type="entry name" value="PBP2_NikA_DppA_OppA_like"/>
    <property type="match status" value="1"/>
</dbReference>
<proteinExistence type="inferred from homology"/>
<feature type="signal peptide" evidence="4">
    <location>
        <begin position="1"/>
        <end position="24"/>
    </location>
</feature>
<evidence type="ECO:0000259" key="5">
    <source>
        <dbReference type="Pfam" id="PF00496"/>
    </source>
</evidence>
<keyword evidence="3 4" id="KW-0732">Signal</keyword>
<evidence type="ECO:0000256" key="3">
    <source>
        <dbReference type="ARBA" id="ARBA00022729"/>
    </source>
</evidence>
<evidence type="ECO:0000313" key="7">
    <source>
        <dbReference type="Proteomes" id="UP000787672"/>
    </source>
</evidence>